<dbReference type="KEGG" id="ohi:H8790_11140"/>
<gene>
    <name evidence="6" type="primary">speB</name>
    <name evidence="6" type="ORF">H8790_11140</name>
</gene>
<evidence type="ECO:0000256" key="1">
    <source>
        <dbReference type="ARBA" id="ARBA00009227"/>
    </source>
</evidence>
<dbReference type="PANTHER" id="PTHR11358:SF26">
    <property type="entry name" value="GUANIDINO ACID HYDROLASE, MITOCHONDRIAL"/>
    <property type="match status" value="1"/>
</dbReference>
<dbReference type="GO" id="GO:0046872">
    <property type="term" value="F:metal ion binding"/>
    <property type="evidence" value="ECO:0007669"/>
    <property type="project" value="UniProtKB-KW"/>
</dbReference>
<evidence type="ECO:0000313" key="7">
    <source>
        <dbReference type="Proteomes" id="UP000515960"/>
    </source>
</evidence>
<evidence type="ECO:0000256" key="3">
    <source>
        <dbReference type="ARBA" id="ARBA00022801"/>
    </source>
</evidence>
<keyword evidence="4" id="KW-0464">Manganese</keyword>
<organism evidence="6 7">
    <name type="scientific">Oscillibacter hominis</name>
    <dbReference type="NCBI Taxonomy" id="2763056"/>
    <lineage>
        <taxon>Bacteria</taxon>
        <taxon>Bacillati</taxon>
        <taxon>Bacillota</taxon>
        <taxon>Clostridia</taxon>
        <taxon>Eubacteriales</taxon>
        <taxon>Oscillospiraceae</taxon>
        <taxon>Oscillibacter</taxon>
    </lineage>
</organism>
<dbReference type="RefSeq" id="WP_187332570.1">
    <property type="nucleotide sequence ID" value="NZ_CP060490.1"/>
</dbReference>
<dbReference type="InterPro" id="IPR006035">
    <property type="entry name" value="Ureohydrolase"/>
</dbReference>
<dbReference type="PROSITE" id="PS51409">
    <property type="entry name" value="ARGINASE_2"/>
    <property type="match status" value="1"/>
</dbReference>
<dbReference type="PANTHER" id="PTHR11358">
    <property type="entry name" value="ARGINASE/AGMATINASE"/>
    <property type="match status" value="1"/>
</dbReference>
<feature type="binding site" evidence="4">
    <location>
        <position position="237"/>
    </location>
    <ligand>
        <name>Mn(2+)</name>
        <dbReference type="ChEBI" id="CHEBI:29035"/>
        <label>1</label>
    </ligand>
</feature>
<evidence type="ECO:0000313" key="6">
    <source>
        <dbReference type="EMBL" id="QNL43990.1"/>
    </source>
</evidence>
<comment type="similarity">
    <text evidence="1">Belongs to the arginase family. Agmatinase subfamily.</text>
</comment>
<dbReference type="CDD" id="cd11592">
    <property type="entry name" value="Agmatinase_PAH"/>
    <property type="match status" value="1"/>
</dbReference>
<dbReference type="NCBIfam" id="TIGR01230">
    <property type="entry name" value="agmatinase"/>
    <property type="match status" value="1"/>
</dbReference>
<sequence length="316" mass="34961">MKYQPIDSTKVPRFADIKTFFRLPYVKTTENIDYAIVGIPFDTATTYRPGARFGPSAIRDISSTLKPYHFVHDVQFIDLLSGVDYGDVPVITGYIEDTLKNIEDTFTPLAQAGVVPIGVGGDHSVTLGELRALAKVHGPLALIHFDAHTDTGDSYYGKKYMHGTPFKRALDEGLIDPACSIQAGMRSAFYNSDDMKTSPDLGLDMVTNMDIEDMGIDALIGRIKNRVGNRKVFLTFDIDFLEPAYAPATGTPEIGGFTSRETLKILRGLRDINFVGYDIVEVAPQYDNSQITSLMAATILFEWVSIIAYQKLHKKG</sequence>
<feature type="binding site" evidence="4">
    <location>
        <position position="148"/>
    </location>
    <ligand>
        <name>Mn(2+)</name>
        <dbReference type="ChEBI" id="CHEBI:29035"/>
        <label>1</label>
    </ligand>
</feature>
<feature type="binding site" evidence="4">
    <location>
        <position position="123"/>
    </location>
    <ligand>
        <name>Mn(2+)</name>
        <dbReference type="ChEBI" id="CHEBI:29035"/>
        <label>1</label>
    </ligand>
</feature>
<keyword evidence="7" id="KW-1185">Reference proteome</keyword>
<evidence type="ECO:0000256" key="5">
    <source>
        <dbReference type="RuleBase" id="RU003684"/>
    </source>
</evidence>
<dbReference type="EMBL" id="CP060490">
    <property type="protein sequence ID" value="QNL43990.1"/>
    <property type="molecule type" value="Genomic_DNA"/>
</dbReference>
<dbReference type="InterPro" id="IPR023696">
    <property type="entry name" value="Ureohydrolase_dom_sf"/>
</dbReference>
<protein>
    <submittedName>
        <fullName evidence="6">Agmatinase</fullName>
        <ecNumber evidence="6">3.5.3.11</ecNumber>
    </submittedName>
</protein>
<evidence type="ECO:0000256" key="4">
    <source>
        <dbReference type="PIRSR" id="PIRSR036979-1"/>
    </source>
</evidence>
<name>A0A7G9B359_9FIRM</name>
<dbReference type="PROSITE" id="PS01053">
    <property type="entry name" value="ARGINASE_1"/>
    <property type="match status" value="1"/>
</dbReference>
<dbReference type="AlphaFoldDB" id="A0A7G9B359"/>
<proteinExistence type="inferred from homology"/>
<keyword evidence="2 4" id="KW-0479">Metal-binding</keyword>
<dbReference type="Pfam" id="PF00491">
    <property type="entry name" value="Arginase"/>
    <property type="match status" value="1"/>
</dbReference>
<dbReference type="GO" id="GO:0008783">
    <property type="term" value="F:agmatinase activity"/>
    <property type="evidence" value="ECO:0007669"/>
    <property type="project" value="UniProtKB-EC"/>
</dbReference>
<dbReference type="EC" id="3.5.3.11" evidence="6"/>
<dbReference type="PIRSF" id="PIRSF036979">
    <property type="entry name" value="Arginase"/>
    <property type="match status" value="1"/>
</dbReference>
<feature type="binding site" evidence="4">
    <location>
        <position position="146"/>
    </location>
    <ligand>
        <name>Mn(2+)</name>
        <dbReference type="ChEBI" id="CHEBI:29035"/>
        <label>1</label>
    </ligand>
</feature>
<evidence type="ECO:0000256" key="2">
    <source>
        <dbReference type="ARBA" id="ARBA00022723"/>
    </source>
</evidence>
<dbReference type="InterPro" id="IPR020855">
    <property type="entry name" value="Ureohydrolase_Mn_BS"/>
</dbReference>
<dbReference type="Gene3D" id="3.40.800.10">
    <property type="entry name" value="Ureohydrolase domain"/>
    <property type="match status" value="1"/>
</dbReference>
<dbReference type="InterPro" id="IPR005925">
    <property type="entry name" value="Agmatinase-rel"/>
</dbReference>
<dbReference type="PRINTS" id="PR00116">
    <property type="entry name" value="ARGINASE"/>
</dbReference>
<dbReference type="GO" id="GO:0033389">
    <property type="term" value="P:putrescine biosynthetic process from arginine, via agmatine"/>
    <property type="evidence" value="ECO:0007669"/>
    <property type="project" value="TreeGrafter"/>
</dbReference>
<dbReference type="SUPFAM" id="SSF52768">
    <property type="entry name" value="Arginase/deacetylase"/>
    <property type="match status" value="1"/>
</dbReference>
<dbReference type="NCBIfam" id="NF002564">
    <property type="entry name" value="PRK02190.1"/>
    <property type="match status" value="1"/>
</dbReference>
<comment type="cofactor">
    <cofactor evidence="4">
        <name>Mn(2+)</name>
        <dbReference type="ChEBI" id="CHEBI:29035"/>
    </cofactor>
    <text evidence="4">Binds 2 manganese ions per subunit.</text>
</comment>
<feature type="binding site" evidence="4">
    <location>
        <position position="150"/>
    </location>
    <ligand>
        <name>Mn(2+)</name>
        <dbReference type="ChEBI" id="CHEBI:29035"/>
        <label>1</label>
    </ligand>
</feature>
<accession>A0A7G9B359</accession>
<dbReference type="Proteomes" id="UP000515960">
    <property type="component" value="Chromosome"/>
</dbReference>
<reference evidence="6 7" key="1">
    <citation type="submission" date="2020-08" db="EMBL/GenBank/DDBJ databases">
        <authorList>
            <person name="Liu C."/>
            <person name="Sun Q."/>
        </authorList>
    </citation>
    <scope>NUCLEOTIDE SEQUENCE [LARGE SCALE GENOMIC DNA]</scope>
    <source>
        <strain evidence="6 7">NSJ-62</strain>
    </source>
</reference>
<feature type="binding site" evidence="4">
    <location>
        <position position="239"/>
    </location>
    <ligand>
        <name>Mn(2+)</name>
        <dbReference type="ChEBI" id="CHEBI:29035"/>
        <label>1</label>
    </ligand>
</feature>
<keyword evidence="3 5" id="KW-0378">Hydrolase</keyword>